<comment type="similarity">
    <text evidence="14">Belongs to the amino acid/polyamine transporter 2 family. SLC38A9 subfamily.</text>
</comment>
<dbReference type="PANTHER" id="PTHR22950">
    <property type="entry name" value="AMINO ACID TRANSPORTER"/>
    <property type="match status" value="1"/>
</dbReference>
<dbReference type="GO" id="GO:0015179">
    <property type="term" value="F:L-amino acid transmembrane transporter activity"/>
    <property type="evidence" value="ECO:0007669"/>
    <property type="project" value="TreeGrafter"/>
</dbReference>
<feature type="transmembrane region" description="Helical" evidence="16">
    <location>
        <begin position="512"/>
        <end position="533"/>
    </location>
</feature>
<keyword evidence="5" id="KW-0479">Metal-binding</keyword>
<accession>A0A8J6HD33</accession>
<evidence type="ECO:0000256" key="2">
    <source>
        <dbReference type="ARBA" id="ARBA00004155"/>
    </source>
</evidence>
<feature type="transmembrane region" description="Helical" evidence="16">
    <location>
        <begin position="168"/>
        <end position="189"/>
    </location>
</feature>
<evidence type="ECO:0000256" key="16">
    <source>
        <dbReference type="SAM" id="Phobius"/>
    </source>
</evidence>
<evidence type="ECO:0000313" key="19">
    <source>
        <dbReference type="Proteomes" id="UP000719412"/>
    </source>
</evidence>
<keyword evidence="19" id="KW-1185">Reference proteome</keyword>
<evidence type="ECO:0000256" key="13">
    <source>
        <dbReference type="ARBA" id="ARBA00023228"/>
    </source>
</evidence>
<dbReference type="InterPro" id="IPR013057">
    <property type="entry name" value="AA_transpt_TM"/>
</dbReference>
<keyword evidence="9" id="KW-0915">Sodium</keyword>
<feature type="region of interest" description="Disordered" evidence="15">
    <location>
        <begin position="15"/>
        <end position="36"/>
    </location>
</feature>
<evidence type="ECO:0000256" key="3">
    <source>
        <dbReference type="ARBA" id="ARBA00022448"/>
    </source>
</evidence>
<evidence type="ECO:0000256" key="10">
    <source>
        <dbReference type="ARBA" id="ARBA00023136"/>
    </source>
</evidence>
<feature type="transmembrane region" description="Helical" evidence="16">
    <location>
        <begin position="324"/>
        <end position="342"/>
    </location>
</feature>
<dbReference type="PANTHER" id="PTHR22950:SF244">
    <property type="entry name" value="NEUTRAL AMINO ACID TRANSPORTER 9"/>
    <property type="match status" value="1"/>
</dbReference>
<reference evidence="18" key="2">
    <citation type="submission" date="2021-08" db="EMBL/GenBank/DDBJ databases">
        <authorList>
            <person name="Eriksson T."/>
        </authorList>
    </citation>
    <scope>NUCLEOTIDE SEQUENCE</scope>
    <source>
        <strain evidence="18">Stoneville</strain>
        <tissue evidence="18">Whole head</tissue>
    </source>
</reference>
<keyword evidence="4 16" id="KW-0812">Transmembrane</keyword>
<sequence length="568" mass="64484">MRDLIRNYKLLVRRKSDTESETESQPLMSSSSSPCHSFGSTNDACIFKNDSDTDVENNRISKGHVLAPLLPDLLQKRHDRRLLHPSAYQNPEFDFCGTHDNACRPLDEILTGEKTLSGKDAPPRSYDYRDPELPETNSSLVTIFAIWNTTVGTSLLSMSWGIEKTGLFPAVLINILIAAICLYTTYTLLKVNEKHGVIGQAGEVCDLCKALIGQWAEILAKIFSLVVLIGANIVYWILMSNFFYNSVQFFYEIVLNMGDAPVSNATVVCPKNETVNLTLADTTSGYTFNKIWDLYSTVPVILGLIMFPMLNWRSITFFTKFNSMGTVSVLYLIIFVAAKASTWGINMPDWNVEFYMKPTFCALSGMLSLSYFIHNIIISVMRNNRHQEHNGRDLSIAFGLVTFTYLFIGVVFYICFPLPKFCIEDNLLNNFNKFDVLTIIARILLLFQLFTVFPLISYMLRNDIFNNINMIFKNYRFGEFTYPRVIILNLGILLVCILFACFLPRIGTLIRYTGALSGLVYIFMLPSLLKIASLRKEDKLTTAQLIFHVSVIVLGSFNLLLQFFINDK</sequence>
<evidence type="ECO:0000256" key="12">
    <source>
        <dbReference type="ARBA" id="ARBA00023180"/>
    </source>
</evidence>
<reference evidence="18" key="1">
    <citation type="journal article" date="2020" name="J Insects Food Feed">
        <title>The yellow mealworm (Tenebrio molitor) genome: a resource for the emerging insects as food and feed industry.</title>
        <authorList>
            <person name="Eriksson T."/>
            <person name="Andere A."/>
            <person name="Kelstrup H."/>
            <person name="Emery V."/>
            <person name="Picard C."/>
        </authorList>
    </citation>
    <scope>NUCLEOTIDE SEQUENCE</scope>
    <source>
        <strain evidence="18">Stoneville</strain>
        <tissue evidence="18">Whole head</tissue>
    </source>
</reference>
<keyword evidence="12" id="KW-0325">Glycoprotein</keyword>
<evidence type="ECO:0000256" key="4">
    <source>
        <dbReference type="ARBA" id="ARBA00022692"/>
    </source>
</evidence>
<feature type="transmembrane region" description="Helical" evidence="16">
    <location>
        <begin position="218"/>
        <end position="238"/>
    </location>
</feature>
<evidence type="ECO:0000256" key="15">
    <source>
        <dbReference type="SAM" id="MobiDB-lite"/>
    </source>
</evidence>
<feature type="transmembrane region" description="Helical" evidence="16">
    <location>
        <begin position="439"/>
        <end position="460"/>
    </location>
</feature>
<keyword evidence="3" id="KW-0813">Transport</keyword>
<feature type="transmembrane region" description="Helical" evidence="16">
    <location>
        <begin position="394"/>
        <end position="419"/>
    </location>
</feature>
<feature type="compositionally biased region" description="Low complexity" evidence="15">
    <location>
        <begin position="23"/>
        <end position="36"/>
    </location>
</feature>
<feature type="transmembrane region" description="Helical" evidence="16">
    <location>
        <begin position="294"/>
        <end position="312"/>
    </location>
</feature>
<dbReference type="GO" id="GO:0031902">
    <property type="term" value="C:late endosome membrane"/>
    <property type="evidence" value="ECO:0007669"/>
    <property type="project" value="UniProtKB-SubCell"/>
</dbReference>
<feature type="transmembrane region" description="Helical" evidence="16">
    <location>
        <begin position="545"/>
        <end position="565"/>
    </location>
</feature>
<evidence type="ECO:0000259" key="17">
    <source>
        <dbReference type="Pfam" id="PF01490"/>
    </source>
</evidence>
<evidence type="ECO:0000256" key="11">
    <source>
        <dbReference type="ARBA" id="ARBA00023157"/>
    </source>
</evidence>
<evidence type="ECO:0000256" key="1">
    <source>
        <dbReference type="ARBA" id="ARBA00004107"/>
    </source>
</evidence>
<comment type="caution">
    <text evidence="18">The sequence shown here is derived from an EMBL/GenBank/DDBJ whole genome shotgun (WGS) entry which is preliminary data.</text>
</comment>
<dbReference type="AlphaFoldDB" id="A0A8J6HD33"/>
<evidence type="ECO:0000313" key="18">
    <source>
        <dbReference type="EMBL" id="KAH0812248.1"/>
    </source>
</evidence>
<dbReference type="EMBL" id="JABDTM020026200">
    <property type="protein sequence ID" value="KAH0812248.1"/>
    <property type="molecule type" value="Genomic_DNA"/>
</dbReference>
<evidence type="ECO:0000256" key="9">
    <source>
        <dbReference type="ARBA" id="ARBA00023053"/>
    </source>
</evidence>
<feature type="transmembrane region" description="Helical" evidence="16">
    <location>
        <begin position="139"/>
        <end position="162"/>
    </location>
</feature>
<keyword evidence="10 16" id="KW-0472">Membrane</keyword>
<keyword evidence="8 16" id="KW-1133">Transmembrane helix</keyword>
<keyword evidence="6" id="KW-0967">Endosome</keyword>
<evidence type="ECO:0000256" key="5">
    <source>
        <dbReference type="ARBA" id="ARBA00022723"/>
    </source>
</evidence>
<feature type="domain" description="Amino acid transporter transmembrane" evidence="17">
    <location>
        <begin position="138"/>
        <end position="557"/>
    </location>
</feature>
<evidence type="ECO:0000256" key="8">
    <source>
        <dbReference type="ARBA" id="ARBA00022989"/>
    </source>
</evidence>
<keyword evidence="11" id="KW-1015">Disulfide bond</keyword>
<gene>
    <name evidence="18" type="ORF">GEV33_010542</name>
</gene>
<dbReference type="GO" id="GO:0005765">
    <property type="term" value="C:lysosomal membrane"/>
    <property type="evidence" value="ECO:0007669"/>
    <property type="project" value="UniProtKB-SubCell"/>
</dbReference>
<evidence type="ECO:0000256" key="6">
    <source>
        <dbReference type="ARBA" id="ARBA00022753"/>
    </source>
</evidence>
<feature type="transmembrane region" description="Helical" evidence="16">
    <location>
        <begin position="481"/>
        <end position="506"/>
    </location>
</feature>
<name>A0A8J6HD33_TENMO</name>
<dbReference type="Proteomes" id="UP000719412">
    <property type="component" value="Unassembled WGS sequence"/>
</dbReference>
<organism evidence="18 19">
    <name type="scientific">Tenebrio molitor</name>
    <name type="common">Yellow mealworm beetle</name>
    <dbReference type="NCBI Taxonomy" id="7067"/>
    <lineage>
        <taxon>Eukaryota</taxon>
        <taxon>Metazoa</taxon>
        <taxon>Ecdysozoa</taxon>
        <taxon>Arthropoda</taxon>
        <taxon>Hexapoda</taxon>
        <taxon>Insecta</taxon>
        <taxon>Pterygota</taxon>
        <taxon>Neoptera</taxon>
        <taxon>Endopterygota</taxon>
        <taxon>Coleoptera</taxon>
        <taxon>Polyphaga</taxon>
        <taxon>Cucujiformia</taxon>
        <taxon>Tenebrionidae</taxon>
        <taxon>Tenebrio</taxon>
    </lineage>
</organism>
<keyword evidence="13" id="KW-0458">Lysosome</keyword>
<comment type="subcellular location">
    <subcellularLocation>
        <location evidence="1">Late endosome membrane</location>
        <topology evidence="1">Multi-pass membrane protein</topology>
    </subcellularLocation>
    <subcellularLocation>
        <location evidence="2">Lysosome membrane</location>
        <topology evidence="2">Multi-pass membrane protein</topology>
    </subcellularLocation>
</comment>
<evidence type="ECO:0000256" key="7">
    <source>
        <dbReference type="ARBA" id="ARBA00022970"/>
    </source>
</evidence>
<dbReference type="Pfam" id="PF01490">
    <property type="entry name" value="Aa_trans"/>
    <property type="match status" value="1"/>
</dbReference>
<dbReference type="GO" id="GO:0046872">
    <property type="term" value="F:metal ion binding"/>
    <property type="evidence" value="ECO:0007669"/>
    <property type="project" value="UniProtKB-KW"/>
</dbReference>
<proteinExistence type="inferred from homology"/>
<keyword evidence="7" id="KW-0029">Amino-acid transport</keyword>
<evidence type="ECO:0000256" key="14">
    <source>
        <dbReference type="ARBA" id="ARBA00038442"/>
    </source>
</evidence>
<protein>
    <recommendedName>
        <fullName evidence="17">Amino acid transporter transmembrane domain-containing protein</fullName>
    </recommendedName>
</protein>
<feature type="transmembrane region" description="Helical" evidence="16">
    <location>
        <begin position="354"/>
        <end position="373"/>
    </location>
</feature>